<feature type="chain" id="PRO_5005583451" description="ShKT domain-containing protein" evidence="1">
    <location>
        <begin position="26"/>
        <end position="70"/>
    </location>
</feature>
<proteinExistence type="predicted"/>
<dbReference type="EMBL" id="KQ419607">
    <property type="protein sequence ID" value="KOF82923.1"/>
    <property type="molecule type" value="Genomic_DNA"/>
</dbReference>
<evidence type="ECO:0000256" key="1">
    <source>
        <dbReference type="SAM" id="SignalP"/>
    </source>
</evidence>
<dbReference type="AlphaFoldDB" id="A0A0L8H122"/>
<gene>
    <name evidence="2" type="ORF">OCBIM_22024670mg</name>
</gene>
<evidence type="ECO:0000313" key="2">
    <source>
        <dbReference type="EMBL" id="KOF82923.1"/>
    </source>
</evidence>
<name>A0A0L8H122_OCTBM</name>
<feature type="signal peptide" evidence="1">
    <location>
        <begin position="1"/>
        <end position="25"/>
    </location>
</feature>
<organism evidence="2">
    <name type="scientific">Octopus bimaculoides</name>
    <name type="common">California two-spotted octopus</name>
    <dbReference type="NCBI Taxonomy" id="37653"/>
    <lineage>
        <taxon>Eukaryota</taxon>
        <taxon>Metazoa</taxon>
        <taxon>Spiralia</taxon>
        <taxon>Lophotrochozoa</taxon>
        <taxon>Mollusca</taxon>
        <taxon>Cephalopoda</taxon>
        <taxon>Coleoidea</taxon>
        <taxon>Octopodiformes</taxon>
        <taxon>Octopoda</taxon>
        <taxon>Incirrata</taxon>
        <taxon>Octopodidae</taxon>
        <taxon>Octopus</taxon>
    </lineage>
</organism>
<protein>
    <recommendedName>
        <fullName evidence="3">ShKT domain-containing protein</fullName>
    </recommendedName>
</protein>
<keyword evidence="1" id="KW-0732">Signal</keyword>
<accession>A0A0L8H122</accession>
<sequence>MKQYISLILLLCGAVLIATVTNVEATLCYDSMTNCNAACGGSDEHCSQYSCTTWTASCIVCNCDLPNFQT</sequence>
<reference evidence="2" key="1">
    <citation type="submission" date="2015-07" db="EMBL/GenBank/DDBJ databases">
        <title>MeaNS - Measles Nucleotide Surveillance Program.</title>
        <authorList>
            <person name="Tran T."/>
            <person name="Druce J."/>
        </authorList>
    </citation>
    <scope>NUCLEOTIDE SEQUENCE</scope>
    <source>
        <strain evidence="2">UCB-OBI-ISO-001</strain>
        <tissue evidence="2">Gonad</tissue>
    </source>
</reference>
<evidence type="ECO:0008006" key="3">
    <source>
        <dbReference type="Google" id="ProtNLM"/>
    </source>
</evidence>